<name>A0A1B6JQ77_9HEMI</name>
<dbReference type="AlphaFoldDB" id="A0A1B6JQ77"/>
<evidence type="ECO:0000256" key="1">
    <source>
        <dbReference type="SAM" id="MobiDB-lite"/>
    </source>
</evidence>
<sequence length="108" mass="12183">MKITTETVVPFDEANQPDSTTTPYKPTRRLIKVDFSALQMDDEDDDLSDGEPAEPERNPRPNPWHRTGTTDPPAPLTREEYHHYCDTALECTLPPQSACRVTAGCRIL</sequence>
<proteinExistence type="predicted"/>
<evidence type="ECO:0000313" key="2">
    <source>
        <dbReference type="EMBL" id="JAT01405.1"/>
    </source>
</evidence>
<feature type="region of interest" description="Disordered" evidence="1">
    <location>
        <begin position="1"/>
        <end position="77"/>
    </location>
</feature>
<protein>
    <submittedName>
        <fullName evidence="2">Uncharacterized protein</fullName>
    </submittedName>
</protein>
<gene>
    <name evidence="2" type="ORF">g.46661</name>
</gene>
<feature type="compositionally biased region" description="Acidic residues" evidence="1">
    <location>
        <begin position="40"/>
        <end position="53"/>
    </location>
</feature>
<dbReference type="EMBL" id="GECU01006302">
    <property type="protein sequence ID" value="JAT01405.1"/>
    <property type="molecule type" value="Transcribed_RNA"/>
</dbReference>
<reference evidence="2" key="1">
    <citation type="submission" date="2015-11" db="EMBL/GenBank/DDBJ databases">
        <title>De novo transcriptome assembly of four potential Pierce s Disease insect vectors from Arizona vineyards.</title>
        <authorList>
            <person name="Tassone E.E."/>
        </authorList>
    </citation>
    <scope>NUCLEOTIDE SEQUENCE</scope>
</reference>
<accession>A0A1B6JQ77</accession>
<organism evidence="2">
    <name type="scientific">Homalodisca liturata</name>
    <dbReference type="NCBI Taxonomy" id="320908"/>
    <lineage>
        <taxon>Eukaryota</taxon>
        <taxon>Metazoa</taxon>
        <taxon>Ecdysozoa</taxon>
        <taxon>Arthropoda</taxon>
        <taxon>Hexapoda</taxon>
        <taxon>Insecta</taxon>
        <taxon>Pterygota</taxon>
        <taxon>Neoptera</taxon>
        <taxon>Paraneoptera</taxon>
        <taxon>Hemiptera</taxon>
        <taxon>Auchenorrhyncha</taxon>
        <taxon>Membracoidea</taxon>
        <taxon>Cicadellidae</taxon>
        <taxon>Cicadellinae</taxon>
        <taxon>Proconiini</taxon>
        <taxon>Homalodisca</taxon>
    </lineage>
</organism>